<dbReference type="NCBIfam" id="NF005486">
    <property type="entry name" value="PRK07093.1"/>
    <property type="match status" value="1"/>
</dbReference>
<keyword evidence="3" id="KW-1185">Reference proteome</keyword>
<protein>
    <submittedName>
        <fullName evidence="2">Para-aminobenzoate synthase component I</fullName>
        <ecNumber evidence="2">2.6.1.85</ecNumber>
    </submittedName>
</protein>
<proteinExistence type="predicted"/>
<gene>
    <name evidence="2" type="ordered locus">DEFDS_1304</name>
</gene>
<feature type="domain" description="Chorismate-utilising enzyme C-terminal" evidence="1">
    <location>
        <begin position="88"/>
        <end position="332"/>
    </location>
</feature>
<reference evidence="2 3" key="1">
    <citation type="journal article" date="2010" name="DNA Res.">
        <title>Bacterial lifestyle in a deep-sea hydrothermal vent chimney revealed by the genome sequence of the thermophilic bacterium Deferribacter desulfuricans SSM1.</title>
        <authorList>
            <person name="Takaki Y."/>
            <person name="Shimamura S."/>
            <person name="Nakagawa S."/>
            <person name="Fukuhara Y."/>
            <person name="Horikawa H."/>
            <person name="Ankai A."/>
            <person name="Harada T."/>
            <person name="Hosoyama A."/>
            <person name="Oguchi A."/>
            <person name="Fukui S."/>
            <person name="Fujita N."/>
            <person name="Takami H."/>
            <person name="Takai K."/>
        </authorList>
    </citation>
    <scope>NUCLEOTIDE SEQUENCE [LARGE SCALE GENOMIC DNA]</scope>
    <source>
        <strain evidence="3">DSM 14783 / JCM 11476 / NBRC 101012 / SSM1</strain>
    </source>
</reference>
<dbReference type="PANTHER" id="PTHR11236">
    <property type="entry name" value="AMINOBENZOATE/ANTHRANILATE SYNTHASE"/>
    <property type="match status" value="1"/>
</dbReference>
<keyword evidence="2" id="KW-0032">Aminotransferase</keyword>
<dbReference type="InterPro" id="IPR015890">
    <property type="entry name" value="Chorismate_C"/>
</dbReference>
<dbReference type="RefSeq" id="WP_013008018.1">
    <property type="nucleotide sequence ID" value="NC_013939.1"/>
</dbReference>
<dbReference type="Gene3D" id="3.60.120.10">
    <property type="entry name" value="Anthranilate synthase"/>
    <property type="match status" value="1"/>
</dbReference>
<evidence type="ECO:0000313" key="2">
    <source>
        <dbReference type="EMBL" id="BAI80771.1"/>
    </source>
</evidence>
<dbReference type="HOGENOM" id="CLU_006493_1_0_0"/>
<dbReference type="Pfam" id="PF00425">
    <property type="entry name" value="Chorismate_bind"/>
    <property type="match status" value="1"/>
</dbReference>
<dbReference type="EMBL" id="AP011529">
    <property type="protein sequence ID" value="BAI80771.1"/>
    <property type="molecule type" value="Genomic_DNA"/>
</dbReference>
<dbReference type="SUPFAM" id="SSF56322">
    <property type="entry name" value="ADC synthase"/>
    <property type="match status" value="1"/>
</dbReference>
<evidence type="ECO:0000313" key="3">
    <source>
        <dbReference type="Proteomes" id="UP000001520"/>
    </source>
</evidence>
<dbReference type="AlphaFoldDB" id="D3PDU8"/>
<dbReference type="STRING" id="639282.DEFDS_1304"/>
<dbReference type="InterPro" id="IPR019999">
    <property type="entry name" value="Anth_synth_I-like"/>
</dbReference>
<dbReference type="KEGG" id="ddf:DEFDS_1304"/>
<dbReference type="PANTHER" id="PTHR11236:SF50">
    <property type="entry name" value="AMINODEOXYCHORISMATE SYNTHASE COMPONENT 1"/>
    <property type="match status" value="1"/>
</dbReference>
<keyword evidence="2" id="KW-0808">Transferase</keyword>
<accession>D3PDU8</accession>
<sequence>MKNPTLIEPKSYNFLSINEFLTNFNDYYNKSIPFIFTIDFDIKHFYLEKLQNLITNDNVLFNFNGITNHSSMFKIDKNLYLKKFPIDYESYLKKFEIVQSHLKQGDSYLLNLTAPTKIETNLSLKEIYLLSNSKYKLYFYGIFTFFSPETFITIEDSIIKTHPMKGTIDSSIPNAKEVLLNDEKELAEHITVVDLLRNDLNMVSKKVTVTNFRYFSEINLNNKKIYQTSTEIVGNIKSSYQKNIAELIIRLLPAGSVTGAPKKKTVDIIKSVETYERFFYTGISGLFDGKILDTCVNIRYIEKTQDDLYYKSGGGITVYSNPINEYNELIEKVYVPISRNYKA</sequence>
<name>D3PDU8_DEFDS</name>
<dbReference type="OrthoDB" id="9803598at2"/>
<evidence type="ECO:0000259" key="1">
    <source>
        <dbReference type="Pfam" id="PF00425"/>
    </source>
</evidence>
<dbReference type="InterPro" id="IPR005801">
    <property type="entry name" value="ADC_synthase"/>
</dbReference>
<dbReference type="EC" id="2.6.1.85" evidence="2"/>
<dbReference type="eggNOG" id="COG0147">
    <property type="taxonomic scope" value="Bacteria"/>
</dbReference>
<dbReference type="GO" id="GO:0000162">
    <property type="term" value="P:L-tryptophan biosynthetic process"/>
    <property type="evidence" value="ECO:0007669"/>
    <property type="project" value="TreeGrafter"/>
</dbReference>
<dbReference type="Proteomes" id="UP000001520">
    <property type="component" value="Chromosome"/>
</dbReference>
<organism evidence="2 3">
    <name type="scientific">Deferribacter desulfuricans (strain DSM 14783 / JCM 11476 / NBRC 101012 / SSM1)</name>
    <dbReference type="NCBI Taxonomy" id="639282"/>
    <lineage>
        <taxon>Bacteria</taxon>
        <taxon>Pseudomonadati</taxon>
        <taxon>Deferribacterota</taxon>
        <taxon>Deferribacteres</taxon>
        <taxon>Deferribacterales</taxon>
        <taxon>Deferribacteraceae</taxon>
        <taxon>Deferribacter</taxon>
    </lineage>
</organism>
<dbReference type="GO" id="GO:0046820">
    <property type="term" value="F:4-amino-4-deoxychorismate synthase activity"/>
    <property type="evidence" value="ECO:0007669"/>
    <property type="project" value="UniProtKB-EC"/>
</dbReference>